<dbReference type="Pfam" id="PF07690">
    <property type="entry name" value="MFS_1"/>
    <property type="match status" value="1"/>
</dbReference>
<name>A0A1I4HVL3_9ACTN</name>
<evidence type="ECO:0000313" key="9">
    <source>
        <dbReference type="EMBL" id="SFL45671.1"/>
    </source>
</evidence>
<evidence type="ECO:0000256" key="7">
    <source>
        <dbReference type="SAM" id="Phobius"/>
    </source>
</evidence>
<evidence type="ECO:0000256" key="4">
    <source>
        <dbReference type="ARBA" id="ARBA00022692"/>
    </source>
</evidence>
<dbReference type="GO" id="GO:0005886">
    <property type="term" value="C:plasma membrane"/>
    <property type="evidence" value="ECO:0007669"/>
    <property type="project" value="UniProtKB-SubCell"/>
</dbReference>
<dbReference type="RefSeq" id="WP_245753696.1">
    <property type="nucleotide sequence ID" value="NZ_FOSW01000011.1"/>
</dbReference>
<evidence type="ECO:0000256" key="5">
    <source>
        <dbReference type="ARBA" id="ARBA00022989"/>
    </source>
</evidence>
<feature type="transmembrane region" description="Helical" evidence="7">
    <location>
        <begin position="235"/>
        <end position="254"/>
    </location>
</feature>
<dbReference type="Gene3D" id="1.20.1720.10">
    <property type="entry name" value="Multidrug resistance protein D"/>
    <property type="match status" value="1"/>
</dbReference>
<keyword evidence="4 7" id="KW-0812">Transmembrane</keyword>
<proteinExistence type="predicted"/>
<feature type="transmembrane region" description="Helical" evidence="7">
    <location>
        <begin position="310"/>
        <end position="329"/>
    </location>
</feature>
<evidence type="ECO:0000256" key="1">
    <source>
        <dbReference type="ARBA" id="ARBA00004651"/>
    </source>
</evidence>
<evidence type="ECO:0000256" key="3">
    <source>
        <dbReference type="ARBA" id="ARBA00022475"/>
    </source>
</evidence>
<feature type="transmembrane region" description="Helical" evidence="7">
    <location>
        <begin position="404"/>
        <end position="423"/>
    </location>
</feature>
<feature type="transmembrane region" description="Helical" evidence="7">
    <location>
        <begin position="112"/>
        <end position="133"/>
    </location>
</feature>
<feature type="transmembrane region" description="Helical" evidence="7">
    <location>
        <begin position="275"/>
        <end position="298"/>
    </location>
</feature>
<keyword evidence="3" id="KW-1003">Cell membrane</keyword>
<evidence type="ECO:0000256" key="6">
    <source>
        <dbReference type="ARBA" id="ARBA00023136"/>
    </source>
</evidence>
<dbReference type="InterPro" id="IPR036259">
    <property type="entry name" value="MFS_trans_sf"/>
</dbReference>
<keyword evidence="6 7" id="KW-0472">Membrane</keyword>
<dbReference type="GO" id="GO:0022857">
    <property type="term" value="F:transmembrane transporter activity"/>
    <property type="evidence" value="ECO:0007669"/>
    <property type="project" value="InterPro"/>
</dbReference>
<dbReference type="EMBL" id="FOSW01000011">
    <property type="protein sequence ID" value="SFL45671.1"/>
    <property type="molecule type" value="Genomic_DNA"/>
</dbReference>
<gene>
    <name evidence="9" type="ORF">SAMN04488085_111126</name>
</gene>
<feature type="transmembrane region" description="Helical" evidence="7">
    <location>
        <begin position="55"/>
        <end position="75"/>
    </location>
</feature>
<feature type="transmembrane region" description="Helical" evidence="7">
    <location>
        <begin position="371"/>
        <end position="392"/>
    </location>
</feature>
<dbReference type="InterPro" id="IPR011701">
    <property type="entry name" value="MFS"/>
</dbReference>
<keyword evidence="10" id="KW-1185">Reference proteome</keyword>
<feature type="transmembrane region" description="Helical" evidence="7">
    <location>
        <begin position="207"/>
        <end position="229"/>
    </location>
</feature>
<dbReference type="AlphaFoldDB" id="A0A1I4HVL3"/>
<reference evidence="9 10" key="1">
    <citation type="submission" date="2016-10" db="EMBL/GenBank/DDBJ databases">
        <authorList>
            <person name="de Groot N.N."/>
        </authorList>
    </citation>
    <scope>NUCLEOTIDE SEQUENCE [LARGE SCALE GENOMIC DNA]</scope>
    <source>
        <strain evidence="9 10">DSM 45317</strain>
    </source>
</reference>
<keyword evidence="5 7" id="KW-1133">Transmembrane helix</keyword>
<comment type="subcellular location">
    <subcellularLocation>
        <location evidence="1">Cell membrane</location>
        <topology evidence="1">Multi-pass membrane protein</topology>
    </subcellularLocation>
</comment>
<accession>A0A1I4HVL3</accession>
<feature type="transmembrane region" description="Helical" evidence="7">
    <location>
        <begin position="87"/>
        <end position="106"/>
    </location>
</feature>
<dbReference type="FunCoup" id="A0A1I4HVL3">
    <property type="interactions" value="41"/>
</dbReference>
<feature type="transmembrane region" description="Helical" evidence="7">
    <location>
        <begin position="145"/>
        <end position="167"/>
    </location>
</feature>
<evidence type="ECO:0000256" key="2">
    <source>
        <dbReference type="ARBA" id="ARBA00022448"/>
    </source>
</evidence>
<evidence type="ECO:0000259" key="8">
    <source>
        <dbReference type="PROSITE" id="PS50850"/>
    </source>
</evidence>
<feature type="domain" description="Major facilitator superfamily (MFS) profile" evidence="8">
    <location>
        <begin position="21"/>
        <end position="466"/>
    </location>
</feature>
<dbReference type="STRING" id="504800.SAMN04488085_111126"/>
<dbReference type="Proteomes" id="UP000199152">
    <property type="component" value="Unassembled WGS sequence"/>
</dbReference>
<dbReference type="NCBIfam" id="TIGR00711">
    <property type="entry name" value="efflux_EmrB"/>
    <property type="match status" value="1"/>
</dbReference>
<feature type="transmembrane region" description="Helical" evidence="7">
    <location>
        <begin position="443"/>
        <end position="462"/>
    </location>
</feature>
<dbReference type="PROSITE" id="PS50850">
    <property type="entry name" value="MFS"/>
    <property type="match status" value="1"/>
</dbReference>
<dbReference type="InterPro" id="IPR020846">
    <property type="entry name" value="MFS_dom"/>
</dbReference>
<sequence length="502" mass="50690">MTAAGARAPGLRYGEPEGRWVLLATVLGSGMAFLDATVVSIALPAIGEDLGSSAAGLQWVVNGYTLTLAAFILLGGSLGDRFGRKRVFLAGVVLFAVASTLCGLAPNTGTLVAARAVQGLGGALLAPGSLAILQSSFAAEDRTRAIGAWSGLSGMAGAIGPLLGGWLVEVANWRLVFLINVPVALVVVLVTLRHVPESSDPAAARRLDVPGTVLAAVGLGGLTYGLTAWQEGQRGVVAATLALGVVALGAFLAVERRSPAPMLPLHLFRSTTFSAVNAMTFLVYAALGGVFFFVVVQLQVVSGFPPLEAGLALLPVTLLMLVLSARVGALSNRIGPRLPMALGPLLCALALVGLSRIGAGADYLTDVLPPVALLGLGLSLTVAPLTATVLAAVEDRYAGVASGINNAVARTGGLLAVAVLPLVSGVGAELTDPATLAPAYRTSMLICAALMAVGGLLALAAVPSSYEQVRPPTERGAAESPCRVHCAVGAPPLQPGGEPSRP</sequence>
<dbReference type="CDD" id="cd17321">
    <property type="entry name" value="MFS_MMR_MDR_like"/>
    <property type="match status" value="1"/>
</dbReference>
<dbReference type="InterPro" id="IPR004638">
    <property type="entry name" value="EmrB-like"/>
</dbReference>
<protein>
    <submittedName>
        <fullName evidence="9">Drug resistance transporter, EmrB/QacA subfamily</fullName>
    </submittedName>
</protein>
<keyword evidence="2" id="KW-0813">Transport</keyword>
<organism evidence="9 10">
    <name type="scientific">Geodermatophilus ruber</name>
    <dbReference type="NCBI Taxonomy" id="504800"/>
    <lineage>
        <taxon>Bacteria</taxon>
        <taxon>Bacillati</taxon>
        <taxon>Actinomycetota</taxon>
        <taxon>Actinomycetes</taxon>
        <taxon>Geodermatophilales</taxon>
        <taxon>Geodermatophilaceae</taxon>
        <taxon>Geodermatophilus</taxon>
    </lineage>
</organism>
<dbReference type="PANTHER" id="PTHR42718">
    <property type="entry name" value="MAJOR FACILITATOR SUPERFAMILY MULTIDRUG TRANSPORTER MFSC"/>
    <property type="match status" value="1"/>
</dbReference>
<evidence type="ECO:0000313" key="10">
    <source>
        <dbReference type="Proteomes" id="UP000199152"/>
    </source>
</evidence>
<feature type="transmembrane region" description="Helical" evidence="7">
    <location>
        <begin position="20"/>
        <end position="43"/>
    </location>
</feature>
<dbReference type="PANTHER" id="PTHR42718:SF42">
    <property type="entry name" value="EXPORT PROTEIN"/>
    <property type="match status" value="1"/>
</dbReference>
<dbReference type="InParanoid" id="A0A1I4HVL3"/>
<feature type="transmembrane region" description="Helical" evidence="7">
    <location>
        <begin position="173"/>
        <end position="195"/>
    </location>
</feature>
<dbReference type="SUPFAM" id="SSF103473">
    <property type="entry name" value="MFS general substrate transporter"/>
    <property type="match status" value="1"/>
</dbReference>
<feature type="transmembrane region" description="Helical" evidence="7">
    <location>
        <begin position="341"/>
        <end position="359"/>
    </location>
</feature>
<dbReference type="Gene3D" id="1.20.1250.20">
    <property type="entry name" value="MFS general substrate transporter like domains"/>
    <property type="match status" value="1"/>
</dbReference>